<evidence type="ECO:0000256" key="1">
    <source>
        <dbReference type="ARBA" id="ARBA00022603"/>
    </source>
</evidence>
<dbReference type="PIRSF" id="PIRSF004553">
    <property type="entry name" value="CHP00095"/>
    <property type="match status" value="1"/>
</dbReference>
<keyword evidence="1 3" id="KW-0489">Methyltransferase</keyword>
<keyword evidence="2 3" id="KW-0808">Transferase</keyword>
<reference evidence="3 4" key="1">
    <citation type="journal article" date="2016" name="Nat. Commun.">
        <title>Thousands of microbial genomes shed light on interconnected biogeochemical processes in an aquifer system.</title>
        <authorList>
            <person name="Anantharaman K."/>
            <person name="Brown C.T."/>
            <person name="Hug L.A."/>
            <person name="Sharon I."/>
            <person name="Castelle C.J."/>
            <person name="Probst A.J."/>
            <person name="Thomas B.C."/>
            <person name="Singh A."/>
            <person name="Wilkins M.J."/>
            <person name="Karaoz U."/>
            <person name="Brodie E.L."/>
            <person name="Williams K.H."/>
            <person name="Hubbard S.S."/>
            <person name="Banfield J.F."/>
        </authorList>
    </citation>
    <scope>NUCLEOTIDE SEQUENCE [LARGE SCALE GENOMIC DNA]</scope>
</reference>
<dbReference type="EMBL" id="MGDF01000145">
    <property type="protein sequence ID" value="OGL44399.1"/>
    <property type="molecule type" value="Genomic_DNA"/>
</dbReference>
<accession>A0A1F7RS65</accession>
<organism evidence="3 4">
    <name type="scientific">Candidatus Schekmanbacteria bacterium RBG_16_38_11</name>
    <dbReference type="NCBI Taxonomy" id="1817880"/>
    <lineage>
        <taxon>Bacteria</taxon>
        <taxon>Candidatus Schekmaniibacteriota</taxon>
    </lineage>
</organism>
<dbReference type="AlphaFoldDB" id="A0A1F7RS65"/>
<dbReference type="InterPro" id="IPR029063">
    <property type="entry name" value="SAM-dependent_MTases_sf"/>
</dbReference>
<dbReference type="PANTHER" id="PTHR43542">
    <property type="entry name" value="METHYLTRANSFERASE"/>
    <property type="match status" value="1"/>
</dbReference>
<dbReference type="GO" id="GO:0003676">
    <property type="term" value="F:nucleic acid binding"/>
    <property type="evidence" value="ECO:0007669"/>
    <property type="project" value="InterPro"/>
</dbReference>
<dbReference type="SUPFAM" id="SSF53335">
    <property type="entry name" value="S-adenosyl-L-methionine-dependent methyltransferases"/>
    <property type="match status" value="1"/>
</dbReference>
<dbReference type="InterPro" id="IPR002052">
    <property type="entry name" value="DNA_methylase_N6_adenine_CS"/>
</dbReference>
<evidence type="ECO:0000313" key="4">
    <source>
        <dbReference type="Proteomes" id="UP000178435"/>
    </source>
</evidence>
<dbReference type="Pfam" id="PF03602">
    <property type="entry name" value="Cons_hypoth95"/>
    <property type="match status" value="1"/>
</dbReference>
<sequence>MRVIGGIKGSRRLRSSKSKALRPTLDRVRESIFNILRERVTSAKVLDLFSGIGSVGIESLSRGASEVIFVEKDSKIAEILRKNLHSLGFETGNRILKMDFTKAIKVLSKEEERFDIIYIDPPYASGFAEISLRLLAEYDILKEEGLALAEHFHKDKLDDRFGDLKLYRVKKIGDTCISFYKKTK</sequence>
<dbReference type="Proteomes" id="UP000178435">
    <property type="component" value="Unassembled WGS sequence"/>
</dbReference>
<dbReference type="GO" id="GO:0008168">
    <property type="term" value="F:methyltransferase activity"/>
    <property type="evidence" value="ECO:0007669"/>
    <property type="project" value="UniProtKB-KW"/>
</dbReference>
<evidence type="ECO:0000256" key="2">
    <source>
        <dbReference type="ARBA" id="ARBA00022679"/>
    </source>
</evidence>
<protein>
    <submittedName>
        <fullName evidence="3">16S rRNA (Guanine(966)-N(2))-methyltransferase RsmD</fullName>
    </submittedName>
</protein>
<proteinExistence type="predicted"/>
<name>A0A1F7RS65_9BACT</name>
<dbReference type="PROSITE" id="PS00092">
    <property type="entry name" value="N6_MTASE"/>
    <property type="match status" value="1"/>
</dbReference>
<dbReference type="PANTHER" id="PTHR43542:SF1">
    <property type="entry name" value="METHYLTRANSFERASE"/>
    <property type="match status" value="1"/>
</dbReference>
<dbReference type="NCBIfam" id="TIGR00095">
    <property type="entry name" value="16S rRNA (guanine(966)-N(2))-methyltransferase RsmD"/>
    <property type="match status" value="1"/>
</dbReference>
<dbReference type="GO" id="GO:0031167">
    <property type="term" value="P:rRNA methylation"/>
    <property type="evidence" value="ECO:0007669"/>
    <property type="project" value="InterPro"/>
</dbReference>
<dbReference type="CDD" id="cd02440">
    <property type="entry name" value="AdoMet_MTases"/>
    <property type="match status" value="1"/>
</dbReference>
<comment type="caution">
    <text evidence="3">The sequence shown here is derived from an EMBL/GenBank/DDBJ whole genome shotgun (WGS) entry which is preliminary data.</text>
</comment>
<dbReference type="InterPro" id="IPR004398">
    <property type="entry name" value="RNA_MeTrfase_RsmD"/>
</dbReference>
<evidence type="ECO:0000313" key="3">
    <source>
        <dbReference type="EMBL" id="OGL44399.1"/>
    </source>
</evidence>
<gene>
    <name evidence="3" type="ORF">A2149_05565</name>
</gene>
<dbReference type="Gene3D" id="3.40.50.150">
    <property type="entry name" value="Vaccinia Virus protein VP39"/>
    <property type="match status" value="1"/>
</dbReference>